<dbReference type="OrthoDB" id="568465at2"/>
<dbReference type="RefSeq" id="WP_144853115.1">
    <property type="nucleotide sequence ID" value="NZ_VMRJ01000008.1"/>
</dbReference>
<evidence type="ECO:0000313" key="2">
    <source>
        <dbReference type="Proteomes" id="UP000317624"/>
    </source>
</evidence>
<evidence type="ECO:0000313" key="1">
    <source>
        <dbReference type="EMBL" id="TVT36965.1"/>
    </source>
</evidence>
<protein>
    <submittedName>
        <fullName evidence="1">Uncharacterized protein</fullName>
    </submittedName>
</protein>
<sequence>MVDNQKYPWKRLWVPGMGPAVDEALTHPDYFTSVAGAEPLERWQQTPCLILLGEPGMGKSAEWTHQQLSGPPRMSVSLNLGEYGSWQEIEAKLTGHPRIRRWLRQREEELWLWLDSFDEALLHEAKLAHAIGRLLEQWPSARLHLRILSRTATWPVSFTEHLEAYFGQSPEQPEQVLVLQLAPLTKYQVTQAAEIKEIDAAALIAAVERAEAVPLATRPVTLALLFKLWEFGRFGPAIGKGINLLESGCRLLCEEGWNPQQSHFRLPDVDQRLRVAAQLAVVMVCSRRRVITADELNEDEMRLPLRDVTGILTLFPDKPHLLLSKELVMEVVQDTGLFVPSTKDGLVTEVRWAHPVFADFLAAWALHKTEVAPAQLRKLFQSAVPEAGVVPALRDAAVWLASLSPEFAAILVQLDPLTAMRADVLAATDAQRASLVAQLLAIATERHLYLQRAEPYMSRLAHPHLASQLAPVLADFSAPPEARALAHKMAVSCVVHALAPLLVQQALDTTLATAIRVEALQTLQFMGNAADNQQLRPLRTAIPADDSDDEFRGTLLHILWPGALAADELLPLLTPQNKTSLTGAYNSFLDPIYTGGLQDGLAVSHLPALLRWLVRRPRQDYGTDLQMAEFVRNIVISRAWQHTDDEAVLPWLAFALRRLLTRGEVPNIPHDPALRNRVLNCWVQRRQLPRPTALIQPYQVEPKRYGQQGIPRQALVDVADFELILALLCTTTHVATVASLFRTALLLFEDGRHWRKDRFQLTFSILYELGQRWHLDTAFAWLSEVDSYAGTSYRETREMRQQQRLQAKLRRRMNSRTYRLLIRLSHPARPNPVASWLIARKLLIRSSSGHCERITTEIGKGLSWLRSSTRLRQRLGELAWRAVEAAPPQIAFGQAINTFYEDDSIPLTALLFCQDVQPERVASFTVEQWQPWLRALLFGHVSAARRTELFGVALRYHRRAVLRYLAAQSDYWQQLQASAYGLARLGELLTEVPDEALWRWALQGVMAGRWPRLFAQETLGKLLALRFRSAELFRDFLFAQSPAAPFWHISTFATFHESLFNVAVVKQLPTVAWWATWQHLLSFSPELGVSLIERQSGRLSWITPLPPDLSDEHVVSLLWWVIGEVGVSETKTPNGRRPVGADRLRIFRNMLSKLLAGRATAEAYEALAALAHEYEYPSWLTYHLEEARETYSRRKWEPLAPAQLFRFLRQATD</sequence>
<gene>
    <name evidence="1" type="ORF">FNT36_24160</name>
</gene>
<organism evidence="1 2">
    <name type="scientific">Hymenobacter setariae</name>
    <dbReference type="NCBI Taxonomy" id="2594794"/>
    <lineage>
        <taxon>Bacteria</taxon>
        <taxon>Pseudomonadati</taxon>
        <taxon>Bacteroidota</taxon>
        <taxon>Cytophagia</taxon>
        <taxon>Cytophagales</taxon>
        <taxon>Hymenobacteraceae</taxon>
        <taxon>Hymenobacter</taxon>
    </lineage>
</organism>
<reference evidence="1 2" key="1">
    <citation type="submission" date="2019-07" db="EMBL/GenBank/DDBJ databases">
        <title>Hymenobacter sp. straun FUR1 Genome sequencing and assembly.</title>
        <authorList>
            <person name="Chhetri G."/>
        </authorList>
    </citation>
    <scope>NUCLEOTIDE SEQUENCE [LARGE SCALE GENOMIC DNA]</scope>
    <source>
        <strain evidence="1 2">Fur1</strain>
    </source>
</reference>
<name>A0A558BKE8_9BACT</name>
<dbReference type="EMBL" id="VMRJ01000008">
    <property type="protein sequence ID" value="TVT36965.1"/>
    <property type="molecule type" value="Genomic_DNA"/>
</dbReference>
<dbReference type="Proteomes" id="UP000317624">
    <property type="component" value="Unassembled WGS sequence"/>
</dbReference>
<comment type="caution">
    <text evidence="1">The sequence shown here is derived from an EMBL/GenBank/DDBJ whole genome shotgun (WGS) entry which is preliminary data.</text>
</comment>
<proteinExistence type="predicted"/>
<dbReference type="AlphaFoldDB" id="A0A558BKE8"/>
<accession>A0A558BKE8</accession>
<keyword evidence="2" id="KW-1185">Reference proteome</keyword>